<comment type="function">
    <text evidence="7">Binds directly to 16S ribosomal RNA.</text>
</comment>
<dbReference type="GO" id="GO:0070181">
    <property type="term" value="F:small ribosomal subunit rRNA binding"/>
    <property type="evidence" value="ECO:0007669"/>
    <property type="project" value="TreeGrafter"/>
</dbReference>
<evidence type="ECO:0000313" key="9">
    <source>
        <dbReference type="EMBL" id="PIZ16376.1"/>
    </source>
</evidence>
<dbReference type="InterPro" id="IPR036510">
    <property type="entry name" value="Ribosomal_bS20_sf"/>
</dbReference>
<feature type="region of interest" description="Disordered" evidence="8">
    <location>
        <begin position="1"/>
        <end position="28"/>
    </location>
</feature>
<evidence type="ECO:0000313" key="10">
    <source>
        <dbReference type="Proteomes" id="UP000229307"/>
    </source>
</evidence>
<dbReference type="PANTHER" id="PTHR33398:SF1">
    <property type="entry name" value="SMALL RIBOSOMAL SUBUNIT PROTEIN BS20C"/>
    <property type="match status" value="1"/>
</dbReference>
<sequence>MAEEKKKKAAAPAAPAGAPAKPKVKKRKPSILKRIRQEKRKREHNSGIKKNLKATLKNTELAIASKDKQKIKEALSLAFSTLDKTARSGVIHKNKAARHKSRLALKANKI</sequence>
<evidence type="ECO:0000256" key="7">
    <source>
        <dbReference type="HAMAP-Rule" id="MF_00500"/>
    </source>
</evidence>
<dbReference type="Pfam" id="PF01649">
    <property type="entry name" value="Ribosomal_S20p"/>
    <property type="match status" value="1"/>
</dbReference>
<dbReference type="InterPro" id="IPR002583">
    <property type="entry name" value="Ribosomal_bS20"/>
</dbReference>
<dbReference type="NCBIfam" id="TIGR00029">
    <property type="entry name" value="S20"/>
    <property type="match status" value="1"/>
</dbReference>
<gene>
    <name evidence="7 9" type="primary">rpsT</name>
    <name evidence="9" type="ORF">COY52_07200</name>
</gene>
<dbReference type="GO" id="GO:0015935">
    <property type="term" value="C:small ribosomal subunit"/>
    <property type="evidence" value="ECO:0007669"/>
    <property type="project" value="TreeGrafter"/>
</dbReference>
<keyword evidence="3 7" id="KW-0694">RNA-binding</keyword>
<dbReference type="SUPFAM" id="SSF46992">
    <property type="entry name" value="Ribosomal protein S20"/>
    <property type="match status" value="1"/>
</dbReference>
<name>A0A2M7SA21_9BACT</name>
<evidence type="ECO:0000256" key="2">
    <source>
        <dbReference type="ARBA" id="ARBA00022730"/>
    </source>
</evidence>
<dbReference type="GO" id="GO:0005829">
    <property type="term" value="C:cytosol"/>
    <property type="evidence" value="ECO:0007669"/>
    <property type="project" value="TreeGrafter"/>
</dbReference>
<dbReference type="EMBL" id="PFMR01000191">
    <property type="protein sequence ID" value="PIZ16376.1"/>
    <property type="molecule type" value="Genomic_DNA"/>
</dbReference>
<keyword evidence="4 7" id="KW-0689">Ribosomal protein</keyword>
<comment type="similarity">
    <text evidence="1 7">Belongs to the bacterial ribosomal protein bS20 family.</text>
</comment>
<evidence type="ECO:0000256" key="3">
    <source>
        <dbReference type="ARBA" id="ARBA00022884"/>
    </source>
</evidence>
<evidence type="ECO:0000256" key="1">
    <source>
        <dbReference type="ARBA" id="ARBA00007634"/>
    </source>
</evidence>
<dbReference type="GO" id="GO:0003735">
    <property type="term" value="F:structural constituent of ribosome"/>
    <property type="evidence" value="ECO:0007669"/>
    <property type="project" value="InterPro"/>
</dbReference>
<dbReference type="AlphaFoldDB" id="A0A2M7SA21"/>
<accession>A0A2M7SA21</accession>
<dbReference type="HAMAP" id="MF_00500">
    <property type="entry name" value="Ribosomal_bS20"/>
    <property type="match status" value="1"/>
</dbReference>
<keyword evidence="2 7" id="KW-0699">rRNA-binding</keyword>
<keyword evidence="5 7" id="KW-0687">Ribonucleoprotein</keyword>
<organism evidence="9 10">
    <name type="scientific">Candidatus Desantisbacteria bacterium CG_4_10_14_0_8_um_filter_48_22</name>
    <dbReference type="NCBI Taxonomy" id="1974543"/>
    <lineage>
        <taxon>Bacteria</taxon>
        <taxon>Candidatus Desantisiibacteriota</taxon>
    </lineage>
</organism>
<feature type="compositionally biased region" description="Low complexity" evidence="8">
    <location>
        <begin position="10"/>
        <end position="21"/>
    </location>
</feature>
<proteinExistence type="inferred from homology"/>
<dbReference type="GO" id="GO:0006412">
    <property type="term" value="P:translation"/>
    <property type="evidence" value="ECO:0007669"/>
    <property type="project" value="UniProtKB-UniRule"/>
</dbReference>
<dbReference type="Gene3D" id="1.20.58.110">
    <property type="entry name" value="Ribosomal protein S20"/>
    <property type="match status" value="1"/>
</dbReference>
<evidence type="ECO:0000256" key="4">
    <source>
        <dbReference type="ARBA" id="ARBA00022980"/>
    </source>
</evidence>
<dbReference type="PANTHER" id="PTHR33398">
    <property type="entry name" value="30S RIBOSOMAL PROTEIN S20"/>
    <property type="match status" value="1"/>
</dbReference>
<protein>
    <recommendedName>
        <fullName evidence="6 7">Small ribosomal subunit protein bS20</fullName>
    </recommendedName>
</protein>
<evidence type="ECO:0000256" key="5">
    <source>
        <dbReference type="ARBA" id="ARBA00023274"/>
    </source>
</evidence>
<evidence type="ECO:0000256" key="8">
    <source>
        <dbReference type="SAM" id="MobiDB-lite"/>
    </source>
</evidence>
<comment type="caution">
    <text evidence="9">The sequence shown here is derived from an EMBL/GenBank/DDBJ whole genome shotgun (WGS) entry which is preliminary data.</text>
</comment>
<reference evidence="10" key="1">
    <citation type="submission" date="2017-09" db="EMBL/GenBank/DDBJ databases">
        <title>Depth-based differentiation of microbial function through sediment-hosted aquifers and enrichment of novel symbionts in the deep terrestrial subsurface.</title>
        <authorList>
            <person name="Probst A.J."/>
            <person name="Ladd B."/>
            <person name="Jarett J.K."/>
            <person name="Geller-Mcgrath D.E."/>
            <person name="Sieber C.M.K."/>
            <person name="Emerson J.B."/>
            <person name="Anantharaman K."/>
            <person name="Thomas B.C."/>
            <person name="Malmstrom R."/>
            <person name="Stieglmeier M."/>
            <person name="Klingl A."/>
            <person name="Woyke T."/>
            <person name="Ryan C.M."/>
            <person name="Banfield J.F."/>
        </authorList>
    </citation>
    <scope>NUCLEOTIDE SEQUENCE [LARGE SCALE GENOMIC DNA]</scope>
</reference>
<evidence type="ECO:0000256" key="6">
    <source>
        <dbReference type="ARBA" id="ARBA00035136"/>
    </source>
</evidence>
<dbReference type="Proteomes" id="UP000229307">
    <property type="component" value="Unassembled WGS sequence"/>
</dbReference>